<organism evidence="2 3">
    <name type="scientific">Cryomorpha ignava</name>
    <dbReference type="NCBI Taxonomy" id="101383"/>
    <lineage>
        <taxon>Bacteria</taxon>
        <taxon>Pseudomonadati</taxon>
        <taxon>Bacteroidota</taxon>
        <taxon>Flavobacteriia</taxon>
        <taxon>Flavobacteriales</taxon>
        <taxon>Cryomorphaceae</taxon>
        <taxon>Cryomorpha</taxon>
    </lineage>
</organism>
<gene>
    <name evidence="2" type="ORF">G3O08_04615</name>
</gene>
<dbReference type="SUPFAM" id="SSF88723">
    <property type="entry name" value="PIN domain-like"/>
    <property type="match status" value="1"/>
</dbReference>
<evidence type="ECO:0000313" key="2">
    <source>
        <dbReference type="EMBL" id="NEN22782.1"/>
    </source>
</evidence>
<dbReference type="CDD" id="cd18738">
    <property type="entry name" value="PIN_VapC4-5_FitB-like"/>
    <property type="match status" value="1"/>
</dbReference>
<dbReference type="Gene3D" id="3.40.50.1010">
    <property type="entry name" value="5'-nuclease"/>
    <property type="match status" value="1"/>
</dbReference>
<evidence type="ECO:0000259" key="1">
    <source>
        <dbReference type="Pfam" id="PF01850"/>
    </source>
</evidence>
<keyword evidence="3" id="KW-1185">Reference proteome</keyword>
<dbReference type="InterPro" id="IPR029060">
    <property type="entry name" value="PIN-like_dom_sf"/>
</dbReference>
<dbReference type="InterPro" id="IPR002716">
    <property type="entry name" value="PIN_dom"/>
</dbReference>
<dbReference type="Proteomes" id="UP000486602">
    <property type="component" value="Unassembled WGS sequence"/>
</dbReference>
<proteinExistence type="predicted"/>
<protein>
    <submittedName>
        <fullName evidence="2">Type II toxin-antitoxin system VapC family toxin</fullName>
    </submittedName>
</protein>
<evidence type="ECO:0000313" key="3">
    <source>
        <dbReference type="Proteomes" id="UP000486602"/>
    </source>
</evidence>
<dbReference type="RefSeq" id="WP_163283506.1">
    <property type="nucleotide sequence ID" value="NZ_JAAGVY010000005.1"/>
</dbReference>
<sequence>MRILIDANIIIYSAHKDKESLRKWLQKQSLSISSINQLEVLGYHKITKEEIVLSKNFFSLCQIISITQTIIEEAIKFRQEKSMSLGDSIVAASAKENNLPIATANIKDFEHI</sequence>
<dbReference type="AlphaFoldDB" id="A0A7K3WPH0"/>
<feature type="domain" description="PIN" evidence="1">
    <location>
        <begin position="3"/>
        <end position="110"/>
    </location>
</feature>
<name>A0A7K3WPH0_9FLAO</name>
<dbReference type="EMBL" id="JAAGVY010000005">
    <property type="protein sequence ID" value="NEN22782.1"/>
    <property type="molecule type" value="Genomic_DNA"/>
</dbReference>
<reference evidence="2 3" key="1">
    <citation type="submission" date="2020-02" db="EMBL/GenBank/DDBJ databases">
        <title>Out from the shadows clarifying the taxonomy of the family Cryomorphaceae and related taxa by utilizing the GTDB taxonomic framework.</title>
        <authorList>
            <person name="Bowman J.P."/>
        </authorList>
    </citation>
    <scope>NUCLEOTIDE SEQUENCE [LARGE SCALE GENOMIC DNA]</scope>
    <source>
        <strain evidence="2 3">QSSC 1-22</strain>
    </source>
</reference>
<comment type="caution">
    <text evidence="2">The sequence shown here is derived from an EMBL/GenBank/DDBJ whole genome shotgun (WGS) entry which is preliminary data.</text>
</comment>
<dbReference type="Pfam" id="PF01850">
    <property type="entry name" value="PIN"/>
    <property type="match status" value="1"/>
</dbReference>
<accession>A0A7K3WPH0</accession>